<feature type="transmembrane region" description="Helical" evidence="7">
    <location>
        <begin position="357"/>
        <end position="390"/>
    </location>
</feature>
<name>Q6SH00_9BACT</name>
<dbReference type="PANTHER" id="PTHR21624:SF1">
    <property type="entry name" value="ALKYLGLYCEROL MONOOXYGENASE"/>
    <property type="match status" value="1"/>
</dbReference>
<gene>
    <name evidence="9" type="ORF">MBMO_EBAC000-65D02.13</name>
</gene>
<evidence type="ECO:0000256" key="1">
    <source>
        <dbReference type="ARBA" id="ARBA00004127"/>
    </source>
</evidence>
<evidence type="ECO:0000256" key="6">
    <source>
        <dbReference type="ARBA" id="ARBA00023136"/>
    </source>
</evidence>
<evidence type="ECO:0000256" key="5">
    <source>
        <dbReference type="ARBA" id="ARBA00023098"/>
    </source>
</evidence>
<dbReference type="GO" id="GO:0016020">
    <property type="term" value="C:membrane"/>
    <property type="evidence" value="ECO:0007669"/>
    <property type="project" value="GOC"/>
</dbReference>
<protein>
    <submittedName>
        <fullName evidence="9">Membrane protein, putative</fullName>
    </submittedName>
</protein>
<keyword evidence="5" id="KW-0443">Lipid metabolism</keyword>
<feature type="transmembrane region" description="Helical" evidence="7">
    <location>
        <begin position="77"/>
        <end position="94"/>
    </location>
</feature>
<dbReference type="InterPro" id="IPR051689">
    <property type="entry name" value="Sterol_desaturase/TMEM195"/>
</dbReference>
<dbReference type="EMBL" id="AY458640">
    <property type="protein sequence ID" value="AAR37819.1"/>
    <property type="molecule type" value="Genomic_DNA"/>
</dbReference>
<reference evidence="9" key="2">
    <citation type="submission" date="2003-12" db="EMBL/GenBank/DDBJ databases">
        <title>Monterey Bay Coastal Ocean Microbial Observatory environmental clone sequencing.</title>
        <authorList>
            <person name="DeLong E.F."/>
        </authorList>
    </citation>
    <scope>NUCLEOTIDE SEQUENCE</scope>
</reference>
<evidence type="ECO:0000259" key="8">
    <source>
        <dbReference type="Pfam" id="PF04116"/>
    </source>
</evidence>
<dbReference type="GO" id="GO:0005506">
    <property type="term" value="F:iron ion binding"/>
    <property type="evidence" value="ECO:0007669"/>
    <property type="project" value="InterPro"/>
</dbReference>
<feature type="transmembrane region" description="Helical" evidence="7">
    <location>
        <begin position="50"/>
        <end position="70"/>
    </location>
</feature>
<dbReference type="GO" id="GO:0012505">
    <property type="term" value="C:endomembrane system"/>
    <property type="evidence" value="ECO:0007669"/>
    <property type="project" value="UniProtKB-SubCell"/>
</dbReference>
<evidence type="ECO:0000256" key="2">
    <source>
        <dbReference type="ARBA" id="ARBA00022692"/>
    </source>
</evidence>
<keyword evidence="3 7" id="KW-1133">Transmembrane helix</keyword>
<keyword evidence="2 7" id="KW-0812">Transmembrane</keyword>
<dbReference type="Pfam" id="PF04116">
    <property type="entry name" value="FA_hydroxylase"/>
    <property type="match status" value="1"/>
</dbReference>
<dbReference type="GO" id="GO:0006643">
    <property type="term" value="P:membrane lipid metabolic process"/>
    <property type="evidence" value="ECO:0007669"/>
    <property type="project" value="TreeGrafter"/>
</dbReference>
<reference evidence="9" key="1">
    <citation type="submission" date="2003-11" db="EMBL/GenBank/DDBJ databases">
        <authorList>
            <person name="Heidelberg J.F."/>
            <person name="Eisen J.A."/>
            <person name="Nelson W.C."/>
            <person name="DeLong E.F."/>
        </authorList>
    </citation>
    <scope>NUCLEOTIDE SEQUENCE</scope>
</reference>
<feature type="domain" description="Fatty acid hydroxylase" evidence="8">
    <location>
        <begin position="80"/>
        <end position="213"/>
    </location>
</feature>
<dbReference type="GO" id="GO:0008610">
    <property type="term" value="P:lipid biosynthetic process"/>
    <property type="evidence" value="ECO:0007669"/>
    <property type="project" value="InterPro"/>
</dbReference>
<evidence type="ECO:0000313" key="9">
    <source>
        <dbReference type="EMBL" id="AAR37819.1"/>
    </source>
</evidence>
<evidence type="ECO:0000256" key="3">
    <source>
        <dbReference type="ARBA" id="ARBA00022989"/>
    </source>
</evidence>
<dbReference type="PANTHER" id="PTHR21624">
    <property type="entry name" value="STEROL DESATURASE-RELATED PROTEIN"/>
    <property type="match status" value="1"/>
</dbReference>
<dbReference type="GO" id="GO:0050479">
    <property type="term" value="F:glyceryl-ether monooxygenase activity"/>
    <property type="evidence" value="ECO:0007669"/>
    <property type="project" value="TreeGrafter"/>
</dbReference>
<feature type="transmembrane region" description="Helical" evidence="7">
    <location>
        <begin position="134"/>
        <end position="160"/>
    </location>
</feature>
<dbReference type="AlphaFoldDB" id="Q6SH00"/>
<dbReference type="InterPro" id="IPR006694">
    <property type="entry name" value="Fatty_acid_hydroxylase"/>
</dbReference>
<accession>Q6SH00</accession>
<proteinExistence type="predicted"/>
<keyword evidence="4" id="KW-0560">Oxidoreductase</keyword>
<evidence type="ECO:0000256" key="7">
    <source>
        <dbReference type="SAM" id="Phobius"/>
    </source>
</evidence>
<feature type="transmembrane region" description="Helical" evidence="7">
    <location>
        <begin position="327"/>
        <end position="345"/>
    </location>
</feature>
<comment type="subcellular location">
    <subcellularLocation>
        <location evidence="1">Endomembrane system</location>
        <topology evidence="1">Multi-pass membrane protein</topology>
    </subcellularLocation>
</comment>
<organism evidence="9">
    <name type="scientific">uncultured marine bacterium 443</name>
    <dbReference type="NCBI Taxonomy" id="257393"/>
    <lineage>
        <taxon>Bacteria</taxon>
        <taxon>environmental samples</taxon>
    </lineage>
</organism>
<evidence type="ECO:0000256" key="4">
    <source>
        <dbReference type="ARBA" id="ARBA00023002"/>
    </source>
</evidence>
<keyword evidence="6 7" id="KW-0472">Membrane</keyword>
<sequence>MNLIATAVPFFLLAIAAEWLWGRVSGRDTYRLNDSVSSLTLGGLSQARRFVVLGIGGSVYAWLMTITPFAPWRLDGWMGWVLAFILYDLCYYWSHRAGHEIKLFWASHVVHHQSEDYNLSTALRQTSTGFLFGWIFYTPLFFIGVPGEMMVTVGALNLIYQFWVHTEHVGELGWFEYVFVSPSNHRVHHARNPCYLDRNYGGVFIVWDRFFGSYQREQAAEPCVYGITTPIRSWSPWEAWVHVYRDMLSDMWRTTSWRHRMFVPFSHPAWKPSDLIKDAPTESQDSLSKFDPQVTVARKLSGAMNLLLITAILVVAQQFDALHGYEAIAWGMMLWLGIANAALLSNARSTVFKGLEIARSVVLVGCALQLSALWALATLPAIALTLGWMFLDGEAYEAADATS</sequence>